<protein>
    <submittedName>
        <fullName evidence="2">Uncharacterized protein</fullName>
    </submittedName>
</protein>
<accession>A0A6J7ZX11</accession>
<feature type="region of interest" description="Disordered" evidence="1">
    <location>
        <begin position="211"/>
        <end position="240"/>
    </location>
</feature>
<organism evidence="2 3">
    <name type="scientific">Mytilus coruscus</name>
    <name type="common">Sea mussel</name>
    <dbReference type="NCBI Taxonomy" id="42192"/>
    <lineage>
        <taxon>Eukaryota</taxon>
        <taxon>Metazoa</taxon>
        <taxon>Spiralia</taxon>
        <taxon>Lophotrochozoa</taxon>
        <taxon>Mollusca</taxon>
        <taxon>Bivalvia</taxon>
        <taxon>Autobranchia</taxon>
        <taxon>Pteriomorphia</taxon>
        <taxon>Mytilida</taxon>
        <taxon>Mytiloidea</taxon>
        <taxon>Mytilidae</taxon>
        <taxon>Mytilinae</taxon>
        <taxon>Mytilus</taxon>
    </lineage>
</organism>
<evidence type="ECO:0000313" key="2">
    <source>
        <dbReference type="EMBL" id="CAC5357045.1"/>
    </source>
</evidence>
<dbReference type="OrthoDB" id="661148at2759"/>
<name>A0A6J7ZX11_MYTCO</name>
<sequence>MALVFNQNRVGVENTSTTVGVPENPLARLMYYLNCMCTVLSLQEPNLVRLINYYNFFELSDEEKVLLLLLCAKLNPVALTGECLFHDEDVRSNAGRDNEFYNINAETMTFAASESVMVGEKRVAVKKIMFYNIAWLNRNYIEPMKFFLEDDEDEEPSYVQNRPQTAAYYHQAVTYYHQQTTQNQQPAIAYNQQPTQNQRPAITYNQQPSVTYNQPTTQQSYQHQPSYNYNTPSYQRQNSGSSCCVIL</sequence>
<dbReference type="AlphaFoldDB" id="A0A6J7ZX11"/>
<evidence type="ECO:0000256" key="1">
    <source>
        <dbReference type="SAM" id="MobiDB-lite"/>
    </source>
</evidence>
<keyword evidence="3" id="KW-1185">Reference proteome</keyword>
<reference evidence="2 3" key="1">
    <citation type="submission" date="2020-06" db="EMBL/GenBank/DDBJ databases">
        <authorList>
            <person name="Li R."/>
            <person name="Bekaert M."/>
        </authorList>
    </citation>
    <scope>NUCLEOTIDE SEQUENCE [LARGE SCALE GENOMIC DNA]</scope>
    <source>
        <strain evidence="3">wild</strain>
    </source>
</reference>
<dbReference type="Proteomes" id="UP000507470">
    <property type="component" value="Unassembled WGS sequence"/>
</dbReference>
<gene>
    <name evidence="2" type="ORF">MCOR_914</name>
</gene>
<dbReference type="EMBL" id="CACVKT020000198">
    <property type="protein sequence ID" value="CAC5357045.1"/>
    <property type="molecule type" value="Genomic_DNA"/>
</dbReference>
<proteinExistence type="predicted"/>
<evidence type="ECO:0000313" key="3">
    <source>
        <dbReference type="Proteomes" id="UP000507470"/>
    </source>
</evidence>